<name>A0ACC2J6G1_9PEZI</name>
<protein>
    <submittedName>
        <fullName evidence="1">Uncharacterized protein</fullName>
    </submittedName>
</protein>
<dbReference type="Proteomes" id="UP001153332">
    <property type="component" value="Unassembled WGS sequence"/>
</dbReference>
<organism evidence="1 2">
    <name type="scientific">Lasiodiplodia mahajangana</name>
    <dbReference type="NCBI Taxonomy" id="1108764"/>
    <lineage>
        <taxon>Eukaryota</taxon>
        <taxon>Fungi</taxon>
        <taxon>Dikarya</taxon>
        <taxon>Ascomycota</taxon>
        <taxon>Pezizomycotina</taxon>
        <taxon>Dothideomycetes</taxon>
        <taxon>Dothideomycetes incertae sedis</taxon>
        <taxon>Botryosphaeriales</taxon>
        <taxon>Botryosphaeriaceae</taxon>
        <taxon>Lasiodiplodia</taxon>
    </lineage>
</organism>
<comment type="caution">
    <text evidence="1">The sequence shown here is derived from an EMBL/GenBank/DDBJ whole genome shotgun (WGS) entry which is preliminary data.</text>
</comment>
<gene>
    <name evidence="1" type="ORF">O1611_g9677</name>
</gene>
<dbReference type="EMBL" id="JAPUUL010003412">
    <property type="protein sequence ID" value="KAJ8123096.1"/>
    <property type="molecule type" value="Genomic_DNA"/>
</dbReference>
<keyword evidence="2" id="KW-1185">Reference proteome</keyword>
<proteinExistence type="predicted"/>
<evidence type="ECO:0000313" key="2">
    <source>
        <dbReference type="Proteomes" id="UP001153332"/>
    </source>
</evidence>
<evidence type="ECO:0000313" key="1">
    <source>
        <dbReference type="EMBL" id="KAJ8123096.1"/>
    </source>
</evidence>
<sequence length="69" mass="7701">MWTRSAAKSDHDAEAQDEEYDTDYSCYDNSGALDLSSENELLDAVGVDNSINTRTGNPIREKGDRTRDD</sequence>
<reference evidence="1" key="1">
    <citation type="submission" date="2022-12" db="EMBL/GenBank/DDBJ databases">
        <title>Genome Sequence of Lasiodiplodia mahajangana.</title>
        <authorList>
            <person name="Buettner E."/>
        </authorList>
    </citation>
    <scope>NUCLEOTIDE SEQUENCE</scope>
    <source>
        <strain evidence="1">VT137</strain>
    </source>
</reference>
<accession>A0ACC2J6G1</accession>